<dbReference type="Gene3D" id="2.60.120.920">
    <property type="match status" value="1"/>
</dbReference>
<keyword evidence="3" id="KW-0862">Zinc</keyword>
<dbReference type="Pfam" id="PF00622">
    <property type="entry name" value="SPRY"/>
    <property type="match status" value="1"/>
</dbReference>
<evidence type="ECO:0000259" key="4">
    <source>
        <dbReference type="PROSITE" id="PS50188"/>
    </source>
</evidence>
<organism evidence="5 6">
    <name type="scientific">Sparus aurata</name>
    <name type="common">Gilthead sea bream</name>
    <dbReference type="NCBI Taxonomy" id="8175"/>
    <lineage>
        <taxon>Eukaryota</taxon>
        <taxon>Metazoa</taxon>
        <taxon>Chordata</taxon>
        <taxon>Craniata</taxon>
        <taxon>Vertebrata</taxon>
        <taxon>Euteleostomi</taxon>
        <taxon>Actinopterygii</taxon>
        <taxon>Neopterygii</taxon>
        <taxon>Teleostei</taxon>
        <taxon>Neoteleostei</taxon>
        <taxon>Acanthomorphata</taxon>
        <taxon>Eupercaria</taxon>
        <taxon>Spariformes</taxon>
        <taxon>Sparidae</taxon>
        <taxon>Sparus</taxon>
    </lineage>
</organism>
<dbReference type="PANTHER" id="PTHR25465">
    <property type="entry name" value="B-BOX DOMAIN CONTAINING"/>
    <property type="match status" value="1"/>
</dbReference>
<dbReference type="SMART" id="SM00449">
    <property type="entry name" value="SPRY"/>
    <property type="match status" value="1"/>
</dbReference>
<dbReference type="PRINTS" id="PR01407">
    <property type="entry name" value="BUTYPHLNCDUF"/>
</dbReference>
<dbReference type="InterPro" id="IPR003877">
    <property type="entry name" value="SPRY_dom"/>
</dbReference>
<dbReference type="SMART" id="SM00589">
    <property type="entry name" value="PRY"/>
    <property type="match status" value="1"/>
</dbReference>
<reference evidence="5" key="3">
    <citation type="submission" date="2025-09" db="UniProtKB">
        <authorList>
            <consortium name="Ensembl"/>
        </authorList>
    </citation>
    <scope>IDENTIFICATION</scope>
</reference>
<dbReference type="InterPro" id="IPR001870">
    <property type="entry name" value="B30.2/SPRY"/>
</dbReference>
<evidence type="ECO:0000256" key="1">
    <source>
        <dbReference type="ARBA" id="ARBA00022723"/>
    </source>
</evidence>
<dbReference type="InterPro" id="IPR003879">
    <property type="entry name" value="Butyrophylin_SPRY"/>
</dbReference>
<reference evidence="5" key="1">
    <citation type="submission" date="2021-04" db="EMBL/GenBank/DDBJ databases">
        <authorList>
            <consortium name="Wellcome Sanger Institute Data Sharing"/>
        </authorList>
    </citation>
    <scope>NUCLEOTIDE SEQUENCE [LARGE SCALE GENOMIC DNA]</scope>
</reference>
<name>A0A671XUM6_SPAAU</name>
<feature type="domain" description="B30.2/SPRY" evidence="4">
    <location>
        <begin position="19"/>
        <end position="210"/>
    </location>
</feature>
<dbReference type="InterPro" id="IPR006574">
    <property type="entry name" value="PRY"/>
</dbReference>
<dbReference type="Ensembl" id="ENSSAUT00010057684.1">
    <property type="protein sequence ID" value="ENSSAUP00010054899.1"/>
    <property type="gene ID" value="ENSSAUG00010022592.1"/>
</dbReference>
<protein>
    <recommendedName>
        <fullName evidence="4">B30.2/SPRY domain-containing protein</fullName>
    </recommendedName>
</protein>
<dbReference type="InterPro" id="IPR013320">
    <property type="entry name" value="ConA-like_dom_sf"/>
</dbReference>
<dbReference type="PANTHER" id="PTHR25465:SF14">
    <property type="entry name" value="E3 UBIQUITIN-PROTEIN LIGASE TRIM65"/>
    <property type="match status" value="1"/>
</dbReference>
<evidence type="ECO:0000256" key="3">
    <source>
        <dbReference type="ARBA" id="ARBA00022833"/>
    </source>
</evidence>
<dbReference type="OMA" id="VRICKIN"/>
<dbReference type="GeneTree" id="ENSGT00940000154395"/>
<dbReference type="Pfam" id="PF13765">
    <property type="entry name" value="PRY"/>
    <property type="match status" value="1"/>
</dbReference>
<dbReference type="SUPFAM" id="SSF49899">
    <property type="entry name" value="Concanavalin A-like lectins/glucanases"/>
    <property type="match status" value="1"/>
</dbReference>
<accession>A0A671XUM6</accession>
<dbReference type="AlphaFoldDB" id="A0A671XUM6"/>
<dbReference type="InterPro" id="IPR043136">
    <property type="entry name" value="B30.2/SPRY_sf"/>
</dbReference>
<sequence>MIFIFDKLFNVSPLSFYFSVDQNEEFWFDLKLLRKYACELTLNPDTAGVNVILTEENKKATYVRENQPHPDNPERFDCRQVLCEEGLTGRHYWEAENVFADGVGVAYKSIDRVGDCSSEFSLRGNEKSWCWCLDGSFHHNGSCMTFIGQTRKSIIGVYLDWPAGILSFFEAFPDALKHLYTARTAFTEPLHPGFDVGDGSVRICKINSPLI</sequence>
<dbReference type="GO" id="GO:0008270">
    <property type="term" value="F:zinc ion binding"/>
    <property type="evidence" value="ECO:0007669"/>
    <property type="project" value="UniProtKB-KW"/>
</dbReference>
<keyword evidence="6" id="KW-1185">Reference proteome</keyword>
<dbReference type="InterPro" id="IPR051051">
    <property type="entry name" value="E3_ubiq-ligase_TRIM/RNF"/>
</dbReference>
<evidence type="ECO:0000313" key="6">
    <source>
        <dbReference type="Proteomes" id="UP000472265"/>
    </source>
</evidence>
<dbReference type="Proteomes" id="UP000472265">
    <property type="component" value="Chromosome 23"/>
</dbReference>
<evidence type="ECO:0000256" key="2">
    <source>
        <dbReference type="ARBA" id="ARBA00022771"/>
    </source>
</evidence>
<dbReference type="GO" id="GO:0005737">
    <property type="term" value="C:cytoplasm"/>
    <property type="evidence" value="ECO:0007669"/>
    <property type="project" value="UniProtKB-ARBA"/>
</dbReference>
<evidence type="ECO:0000313" key="5">
    <source>
        <dbReference type="Ensembl" id="ENSSAUP00010054899.1"/>
    </source>
</evidence>
<dbReference type="InParanoid" id="A0A671XUM6"/>
<keyword evidence="2" id="KW-0863">Zinc-finger</keyword>
<proteinExistence type="predicted"/>
<dbReference type="PROSITE" id="PS50188">
    <property type="entry name" value="B302_SPRY"/>
    <property type="match status" value="1"/>
</dbReference>
<reference evidence="5" key="2">
    <citation type="submission" date="2025-08" db="UniProtKB">
        <authorList>
            <consortium name="Ensembl"/>
        </authorList>
    </citation>
    <scope>IDENTIFICATION</scope>
</reference>
<keyword evidence="1" id="KW-0479">Metal-binding</keyword>